<dbReference type="InterPro" id="IPR011711">
    <property type="entry name" value="GntR_C"/>
</dbReference>
<evidence type="ECO:0000313" key="6">
    <source>
        <dbReference type="Proteomes" id="UP001325680"/>
    </source>
</evidence>
<dbReference type="PRINTS" id="PR00035">
    <property type="entry name" value="HTHGNTR"/>
</dbReference>
<evidence type="ECO:0000256" key="2">
    <source>
        <dbReference type="ARBA" id="ARBA00023125"/>
    </source>
</evidence>
<name>A0ABZ0W7R1_9BACT</name>
<keyword evidence="3" id="KW-0804">Transcription</keyword>
<dbReference type="PROSITE" id="PS50949">
    <property type="entry name" value="HTH_GNTR"/>
    <property type="match status" value="1"/>
</dbReference>
<dbReference type="InterPro" id="IPR036390">
    <property type="entry name" value="WH_DNA-bd_sf"/>
</dbReference>
<protein>
    <submittedName>
        <fullName evidence="5">FadR/GntR family transcriptional regulator</fullName>
    </submittedName>
</protein>
<dbReference type="Pfam" id="PF00392">
    <property type="entry name" value="GntR"/>
    <property type="match status" value="1"/>
</dbReference>
<evidence type="ECO:0000313" key="5">
    <source>
        <dbReference type="EMBL" id="WQD38994.1"/>
    </source>
</evidence>
<dbReference type="CDD" id="cd07377">
    <property type="entry name" value="WHTH_GntR"/>
    <property type="match status" value="1"/>
</dbReference>
<dbReference type="InterPro" id="IPR036388">
    <property type="entry name" value="WH-like_DNA-bd_sf"/>
</dbReference>
<dbReference type="RefSeq" id="WP_114792578.1">
    <property type="nucleotide sequence ID" value="NZ_CP139960.1"/>
</dbReference>
<keyword evidence="6" id="KW-1185">Reference proteome</keyword>
<keyword evidence="1" id="KW-0805">Transcription regulation</keyword>
<sequence>MANGNLSNDIQRIESATMADMVELRLREFLKKKAFKPGDALPKELELAEALDVSRNVVREALSRLRMLGMIESKKKRGTILAEPDIMNGFERVMDPLLLDQKTLQDLFELRLVLEMGLADLLFARITSKGIEELEKIVEKEVNKIQQPFRLKFEIDFHSKLYQMTGNETFFRFQNILLPVFEYVVKEEQKLTGKAKVGKVTHRDLLELIKKGKPEDFRKGMKEHLAPHYERVNKRIML</sequence>
<evidence type="ECO:0000256" key="1">
    <source>
        <dbReference type="ARBA" id="ARBA00023015"/>
    </source>
</evidence>
<proteinExistence type="predicted"/>
<reference evidence="5 6" key="1">
    <citation type="submission" date="2023-12" db="EMBL/GenBank/DDBJ databases">
        <title>Genome sequencing and assembly of bacterial species from a model synthetic community.</title>
        <authorList>
            <person name="Hogle S.L."/>
        </authorList>
    </citation>
    <scope>NUCLEOTIDE SEQUENCE [LARGE SCALE GENOMIC DNA]</scope>
    <source>
        <strain evidence="5 6">HAMBI_3031</strain>
    </source>
</reference>
<dbReference type="Gene3D" id="1.20.120.530">
    <property type="entry name" value="GntR ligand-binding domain-like"/>
    <property type="match status" value="1"/>
</dbReference>
<keyword evidence="2" id="KW-0238">DNA-binding</keyword>
<dbReference type="InterPro" id="IPR008920">
    <property type="entry name" value="TF_FadR/GntR_C"/>
</dbReference>
<accession>A0ABZ0W7R1</accession>
<evidence type="ECO:0000259" key="4">
    <source>
        <dbReference type="PROSITE" id="PS50949"/>
    </source>
</evidence>
<evidence type="ECO:0000256" key="3">
    <source>
        <dbReference type="ARBA" id="ARBA00023163"/>
    </source>
</evidence>
<feature type="domain" description="HTH gntR-type" evidence="4">
    <location>
        <begin position="16"/>
        <end position="84"/>
    </location>
</feature>
<dbReference type="SMART" id="SM00345">
    <property type="entry name" value="HTH_GNTR"/>
    <property type="match status" value="1"/>
</dbReference>
<dbReference type="InterPro" id="IPR000524">
    <property type="entry name" value="Tscrpt_reg_HTH_GntR"/>
</dbReference>
<dbReference type="SMART" id="SM00895">
    <property type="entry name" value="FCD"/>
    <property type="match status" value="1"/>
</dbReference>
<dbReference type="SUPFAM" id="SSF48008">
    <property type="entry name" value="GntR ligand-binding domain-like"/>
    <property type="match status" value="1"/>
</dbReference>
<dbReference type="Pfam" id="PF07729">
    <property type="entry name" value="FCD"/>
    <property type="match status" value="1"/>
</dbReference>
<dbReference type="EMBL" id="CP139960">
    <property type="protein sequence ID" value="WQD38994.1"/>
    <property type="molecule type" value="Genomic_DNA"/>
</dbReference>
<gene>
    <name evidence="5" type="ORF">U0035_02390</name>
</gene>
<dbReference type="Proteomes" id="UP001325680">
    <property type="component" value="Chromosome"/>
</dbReference>
<dbReference type="Gene3D" id="1.10.10.10">
    <property type="entry name" value="Winged helix-like DNA-binding domain superfamily/Winged helix DNA-binding domain"/>
    <property type="match status" value="1"/>
</dbReference>
<dbReference type="SUPFAM" id="SSF46785">
    <property type="entry name" value="Winged helix' DNA-binding domain"/>
    <property type="match status" value="1"/>
</dbReference>
<dbReference type="PANTHER" id="PTHR43537:SF5">
    <property type="entry name" value="UXU OPERON TRANSCRIPTIONAL REGULATOR"/>
    <property type="match status" value="1"/>
</dbReference>
<dbReference type="PANTHER" id="PTHR43537">
    <property type="entry name" value="TRANSCRIPTIONAL REGULATOR, GNTR FAMILY"/>
    <property type="match status" value="1"/>
</dbReference>
<organism evidence="5 6">
    <name type="scientific">Niabella yanshanensis</name>
    <dbReference type="NCBI Taxonomy" id="577386"/>
    <lineage>
        <taxon>Bacteria</taxon>
        <taxon>Pseudomonadati</taxon>
        <taxon>Bacteroidota</taxon>
        <taxon>Chitinophagia</taxon>
        <taxon>Chitinophagales</taxon>
        <taxon>Chitinophagaceae</taxon>
        <taxon>Niabella</taxon>
    </lineage>
</organism>